<dbReference type="RefSeq" id="WP_085245744.1">
    <property type="nucleotide sequence ID" value="NZ_LQPN01000063.1"/>
</dbReference>
<evidence type="ECO:0000313" key="2">
    <source>
        <dbReference type="Proteomes" id="UP000193285"/>
    </source>
</evidence>
<comment type="caution">
    <text evidence="1">The sequence shown here is derived from an EMBL/GenBank/DDBJ whole genome shotgun (WGS) entry which is preliminary data.</text>
</comment>
<dbReference type="EMBL" id="LQPN01000063">
    <property type="protein sequence ID" value="ORW41608.1"/>
    <property type="molecule type" value="Genomic_DNA"/>
</dbReference>
<proteinExistence type="predicted"/>
<gene>
    <name evidence="1" type="ORF">AWB90_20105</name>
</gene>
<dbReference type="AlphaFoldDB" id="A0A1X2A635"/>
<evidence type="ECO:0000313" key="1">
    <source>
        <dbReference type="EMBL" id="ORW41608.1"/>
    </source>
</evidence>
<name>A0A1X2A635_9MYCO</name>
<protein>
    <submittedName>
        <fullName evidence="1">Uncharacterized protein</fullName>
    </submittedName>
</protein>
<sequence length="853" mass="95024">MPADDMQFQSPPRNMVQEVRNIIEGYRMGPLRALAQDPPQNSYDARAGGAGARVEYRLFERRIGRRRMNLLTVTDSRTTGLLGPALSLGDLADRAKQTGALELAPDEHWAAWEAMGYTKSGQDNLGSRGQGKAAFLYHSAHDSGLRGPGGQPLDWMVILYDSLLADGEYRLGLRFAQPADQVRYPPKSGQEAVDIVTGVFDGWPGQPIPLQLDPLTEPGTRVIVPFLSDEAADAFEDGELERWLERCWWRAIQTGGLEIVLTNKSGTTRTVNVPTWWATEPWRRTPLPKHTHVRENLEISPGLKIKRIVLTHDAQLAPDEIEDMPTQYEGVQLLRGGQWIETLGAAEKFGDFIPVDKRAGFRGFVEFDRQLERKLRKIETPQHDGFRRHTLIPRQIDAAIKDAVRAFAIEEGWTSDSESQVDDSTPEDLLKQISEMFLNTGDDPGPNPGPVWRCQLDVVYPQSGTTRVDWTESLSGLGAMCSHTPTDGRRDVTFQLDVIGPNGETTQIASRDRKTSNGSAAVDFDDLVIVNVAQTSHEVACPTAGKYRLRLTCSSEEKVVATATRNFYVRTDPPEPPDRAISLSVEVENPATNDARVKYGQPFFVTVTLTNRGEEPSDLKLDTSLEALLLDDALPVHLDGRLRGDDPVSTTITHTDVVVFDAPPQPRFPHGVMLQPGRYLVRADARDATGEVVAYAVAAVYVEVELEGDSSNLPFDIEGREAAVTPWPLWELEPPRGIGSKWKLWFARHHPTHAAAIEAETYRGSGLYGLKLFWAEVYCAGLVEYAVRLFQDHGDESGFRLVSAQRPGNDALWEKYRDAVERLLAPADDPVEYASRMRNVVDNMLYYVRQELA</sequence>
<dbReference type="Proteomes" id="UP000193285">
    <property type="component" value="Unassembled WGS sequence"/>
</dbReference>
<reference evidence="1 2" key="1">
    <citation type="journal article" date="2015" name="Emerg. Microbes Infect.">
        <title>Characterization of 17 strains belonging to the Mycobacterium simiae complex and description of Mycobacterium paraense sp. nov.</title>
        <authorList>
            <person name="Fusco da Costa A.R."/>
            <person name="Fedrizzi T."/>
            <person name="Lopes M.L."/>
            <person name="Pecorari M."/>
            <person name="Oliveira da Costa W.L."/>
            <person name="Giacobazzi E."/>
            <person name="da Costa Bahia J.R."/>
            <person name="De Sanctis V."/>
            <person name="Batista Lima K.V."/>
            <person name="Bertorelli R."/>
            <person name="Grottola A."/>
            <person name="Fabio A."/>
            <person name="Mariottini A."/>
            <person name="Ferretti P."/>
            <person name="Di Leva F."/>
            <person name="Fregni Serpini G."/>
            <person name="Tagliazucchi S."/>
            <person name="Rumpianesi F."/>
            <person name="Jousson O."/>
            <person name="Segata N."/>
            <person name="Tortoli E."/>
        </authorList>
    </citation>
    <scope>NUCLEOTIDE SEQUENCE [LARGE SCALE GENOMIC DNA]</scope>
    <source>
        <strain evidence="1 2">IEC33</strain>
    </source>
</reference>
<accession>A0A1X2A635</accession>
<organism evidence="1 2">
    <name type="scientific">Mycobacterium paraense</name>
    <dbReference type="NCBI Taxonomy" id="767916"/>
    <lineage>
        <taxon>Bacteria</taxon>
        <taxon>Bacillati</taxon>
        <taxon>Actinomycetota</taxon>
        <taxon>Actinomycetes</taxon>
        <taxon>Mycobacteriales</taxon>
        <taxon>Mycobacteriaceae</taxon>
        <taxon>Mycobacterium</taxon>
        <taxon>Mycobacterium simiae complex</taxon>
    </lineage>
</organism>